<organism evidence="1 2">
    <name type="scientific">Artomyces pyxidatus</name>
    <dbReference type="NCBI Taxonomy" id="48021"/>
    <lineage>
        <taxon>Eukaryota</taxon>
        <taxon>Fungi</taxon>
        <taxon>Dikarya</taxon>
        <taxon>Basidiomycota</taxon>
        <taxon>Agaricomycotina</taxon>
        <taxon>Agaricomycetes</taxon>
        <taxon>Russulales</taxon>
        <taxon>Auriscalpiaceae</taxon>
        <taxon>Artomyces</taxon>
    </lineage>
</organism>
<sequence length="260" mass="29035">MSFKALRDSAWDFDPLDNSSILSHRDKLIELRQAACHFPLGQDTPFQVYIHRHDANVQTGMRPLPAFAHTSALRTLTLETPLQTKPDTWSQSYEPPRLLATSEDYIYRRRFSATQGSAVPYYFGLHDVTMPNGENAYLLAMEYVEGVTVAQWRDNLPDLGCSDDPETTSGSLPDRIAALQNILVLTLRSMKAMHNANVLHLDARGANMIIHPSIEAPTHVVMIDFGMSEASTNNHSQVVERKRCIDAVSCCAQHGTVLDV</sequence>
<protein>
    <submittedName>
        <fullName evidence="1">Uncharacterized protein</fullName>
    </submittedName>
</protein>
<evidence type="ECO:0000313" key="1">
    <source>
        <dbReference type="EMBL" id="KAI0056457.1"/>
    </source>
</evidence>
<comment type="caution">
    <text evidence="1">The sequence shown here is derived from an EMBL/GenBank/DDBJ whole genome shotgun (WGS) entry which is preliminary data.</text>
</comment>
<name>A0ACB8SJU2_9AGAM</name>
<proteinExistence type="predicted"/>
<gene>
    <name evidence="1" type="ORF">BV25DRAFT_1842314</name>
</gene>
<dbReference type="EMBL" id="MU277264">
    <property type="protein sequence ID" value="KAI0056457.1"/>
    <property type="molecule type" value="Genomic_DNA"/>
</dbReference>
<dbReference type="Proteomes" id="UP000814140">
    <property type="component" value="Unassembled WGS sequence"/>
</dbReference>
<reference evidence="1" key="1">
    <citation type="submission" date="2021-03" db="EMBL/GenBank/DDBJ databases">
        <authorList>
            <consortium name="DOE Joint Genome Institute"/>
            <person name="Ahrendt S."/>
            <person name="Looney B.P."/>
            <person name="Miyauchi S."/>
            <person name="Morin E."/>
            <person name="Drula E."/>
            <person name="Courty P.E."/>
            <person name="Chicoki N."/>
            <person name="Fauchery L."/>
            <person name="Kohler A."/>
            <person name="Kuo A."/>
            <person name="Labutti K."/>
            <person name="Pangilinan J."/>
            <person name="Lipzen A."/>
            <person name="Riley R."/>
            <person name="Andreopoulos W."/>
            <person name="He G."/>
            <person name="Johnson J."/>
            <person name="Barry K.W."/>
            <person name="Grigoriev I.V."/>
            <person name="Nagy L."/>
            <person name="Hibbett D."/>
            <person name="Henrissat B."/>
            <person name="Matheny P.B."/>
            <person name="Labbe J."/>
            <person name="Martin F."/>
        </authorList>
    </citation>
    <scope>NUCLEOTIDE SEQUENCE</scope>
    <source>
        <strain evidence="1">HHB10654</strain>
    </source>
</reference>
<keyword evidence="2" id="KW-1185">Reference proteome</keyword>
<reference evidence="1" key="2">
    <citation type="journal article" date="2022" name="New Phytol.">
        <title>Evolutionary transition to the ectomycorrhizal habit in the genomes of a hyperdiverse lineage of mushroom-forming fungi.</title>
        <authorList>
            <person name="Looney B."/>
            <person name="Miyauchi S."/>
            <person name="Morin E."/>
            <person name="Drula E."/>
            <person name="Courty P.E."/>
            <person name="Kohler A."/>
            <person name="Kuo A."/>
            <person name="LaButti K."/>
            <person name="Pangilinan J."/>
            <person name="Lipzen A."/>
            <person name="Riley R."/>
            <person name="Andreopoulos W."/>
            <person name="He G."/>
            <person name="Johnson J."/>
            <person name="Nolan M."/>
            <person name="Tritt A."/>
            <person name="Barry K.W."/>
            <person name="Grigoriev I.V."/>
            <person name="Nagy L.G."/>
            <person name="Hibbett D."/>
            <person name="Henrissat B."/>
            <person name="Matheny P.B."/>
            <person name="Labbe J."/>
            <person name="Martin F.M."/>
        </authorList>
    </citation>
    <scope>NUCLEOTIDE SEQUENCE</scope>
    <source>
        <strain evidence="1">HHB10654</strain>
    </source>
</reference>
<evidence type="ECO:0000313" key="2">
    <source>
        <dbReference type="Proteomes" id="UP000814140"/>
    </source>
</evidence>
<accession>A0ACB8SJU2</accession>